<dbReference type="PANTHER" id="PTHR33570:SF2">
    <property type="entry name" value="CARBOXYMUCONOLACTONE DECARBOXYLASE-LIKE DOMAIN-CONTAINING PROTEIN"/>
    <property type="match status" value="1"/>
</dbReference>
<evidence type="ECO:0000313" key="3">
    <source>
        <dbReference type="EMBL" id="SFC53685.1"/>
    </source>
</evidence>
<proteinExistence type="predicted"/>
<dbReference type="PRINTS" id="PR00111">
    <property type="entry name" value="ABHYDROLASE"/>
</dbReference>
<evidence type="ECO:0000259" key="1">
    <source>
        <dbReference type="Pfam" id="PF02627"/>
    </source>
</evidence>
<dbReference type="OrthoDB" id="9801400at2"/>
<dbReference type="GO" id="GO:0051920">
    <property type="term" value="F:peroxiredoxin activity"/>
    <property type="evidence" value="ECO:0007669"/>
    <property type="project" value="InterPro"/>
</dbReference>
<dbReference type="Pfam" id="PF12697">
    <property type="entry name" value="Abhydrolase_6"/>
    <property type="match status" value="1"/>
</dbReference>
<organism evidence="3 4">
    <name type="scientific">Kushneria avicenniae</name>
    <dbReference type="NCBI Taxonomy" id="402385"/>
    <lineage>
        <taxon>Bacteria</taxon>
        <taxon>Pseudomonadati</taxon>
        <taxon>Pseudomonadota</taxon>
        <taxon>Gammaproteobacteria</taxon>
        <taxon>Oceanospirillales</taxon>
        <taxon>Halomonadaceae</taxon>
        <taxon>Kushneria</taxon>
    </lineage>
</organism>
<dbReference type="InterPro" id="IPR029058">
    <property type="entry name" value="AB_hydrolase_fold"/>
</dbReference>
<dbReference type="Gene3D" id="1.20.1290.10">
    <property type="entry name" value="AhpD-like"/>
    <property type="match status" value="1"/>
</dbReference>
<dbReference type="SUPFAM" id="SSF69118">
    <property type="entry name" value="AhpD-like"/>
    <property type="match status" value="1"/>
</dbReference>
<dbReference type="InterPro" id="IPR000073">
    <property type="entry name" value="AB_hydrolase_1"/>
</dbReference>
<dbReference type="STRING" id="402385.SAMN05421848_1862"/>
<dbReference type="Gene3D" id="3.40.50.1820">
    <property type="entry name" value="alpha/beta hydrolase"/>
    <property type="match status" value="1"/>
</dbReference>
<sequence length="395" mass="43100">MAFIQFQGRTIAWRLLGPEAAPLVVLAHPLGMSQSVWDDVLPTLLRRYRVLTWDLPGHGGSAPTTDTPTLEALAEELLALVAETGAERFHFVGTSIGGALGQHLLVHHAERLGAVMLTNTGATIGTPENWHDRATRVRSEGLATMAGELAPRWFSTATKNNTALVEGWRAQLARTDDESYARLCDMLASVDMREALKGRPEHDDLYLLGGSDDLSTPPETLRALAEALGEPPLEIVDEVGHVPSVEQPELVAQRLMTWLAPRRDHVGLHGISFDEGLETRRRVLGAEHVERASQNATTLDSPFQQMITRFAWGELWGSQELSVTERSLITLAILASLGRDGELVLHLKTAHRTGVTEAELRQVLMHVATYAGVPAANHAFGLAKQHGWGDQKAAP</sequence>
<dbReference type="InterPro" id="IPR003779">
    <property type="entry name" value="CMD-like"/>
</dbReference>
<accession>A0A1I1JZ66</accession>
<dbReference type="RefSeq" id="WP_090133186.1">
    <property type="nucleotide sequence ID" value="NZ_FOLY01000003.1"/>
</dbReference>
<feature type="domain" description="AB hydrolase-1" evidence="2">
    <location>
        <begin position="24"/>
        <end position="253"/>
    </location>
</feature>
<dbReference type="EMBL" id="FOLY01000003">
    <property type="protein sequence ID" value="SFC53685.1"/>
    <property type="molecule type" value="Genomic_DNA"/>
</dbReference>
<protein>
    <submittedName>
        <fullName evidence="3">3-oxoadipate enol-lactonase / 4-carboxymuconolactone decarboxylase</fullName>
    </submittedName>
</protein>
<dbReference type="AlphaFoldDB" id="A0A1I1JZ66"/>
<reference evidence="4" key="1">
    <citation type="submission" date="2016-10" db="EMBL/GenBank/DDBJ databases">
        <authorList>
            <person name="Varghese N."/>
            <person name="Submissions S."/>
        </authorList>
    </citation>
    <scope>NUCLEOTIDE SEQUENCE [LARGE SCALE GENOMIC DNA]</scope>
    <source>
        <strain evidence="4">DSM 23439</strain>
    </source>
</reference>
<feature type="domain" description="Carboxymuconolactone decarboxylase-like" evidence="1">
    <location>
        <begin position="303"/>
        <end position="384"/>
    </location>
</feature>
<dbReference type="Pfam" id="PF02627">
    <property type="entry name" value="CMD"/>
    <property type="match status" value="1"/>
</dbReference>
<gene>
    <name evidence="3" type="ORF">SAMN05421848_1862</name>
</gene>
<dbReference type="InterPro" id="IPR029032">
    <property type="entry name" value="AhpD-like"/>
</dbReference>
<dbReference type="InterPro" id="IPR052512">
    <property type="entry name" value="4CMD/NDH-1_regulator"/>
</dbReference>
<dbReference type="Proteomes" id="UP000199046">
    <property type="component" value="Unassembled WGS sequence"/>
</dbReference>
<evidence type="ECO:0000259" key="2">
    <source>
        <dbReference type="Pfam" id="PF12697"/>
    </source>
</evidence>
<keyword evidence="4" id="KW-1185">Reference proteome</keyword>
<dbReference type="SUPFAM" id="SSF53474">
    <property type="entry name" value="alpha/beta-Hydrolases"/>
    <property type="match status" value="1"/>
</dbReference>
<dbReference type="PANTHER" id="PTHR33570">
    <property type="entry name" value="4-CARBOXYMUCONOLACTONE DECARBOXYLASE FAMILY PROTEIN"/>
    <property type="match status" value="1"/>
</dbReference>
<name>A0A1I1JZ66_9GAMM</name>
<evidence type="ECO:0000313" key="4">
    <source>
        <dbReference type="Proteomes" id="UP000199046"/>
    </source>
</evidence>